<gene>
    <name evidence="1" type="ORF">PPERSA_10439</name>
</gene>
<protein>
    <submittedName>
        <fullName evidence="1">Uncharacterized protein</fullName>
    </submittedName>
</protein>
<sequence>MQLQVFHFNKRYWEAMEETGLDPVSEYNKAIEEFDMHNHPNSEDVFIIILQISRFLKEFGDFETQFCPQFRHPPVKGGLDLKEIGILEELQKLYLHAEIETKKKNDFLSEIENLSIDNPNSREIVRNYYLQQAMRQLSEKDLKIIKDDIKQCHQQYQLPDLSQNKQNQTQIYNLLNSQII</sequence>
<evidence type="ECO:0000313" key="2">
    <source>
        <dbReference type="Proteomes" id="UP000054937"/>
    </source>
</evidence>
<dbReference type="AlphaFoldDB" id="A0A0V0R147"/>
<dbReference type="Proteomes" id="UP000054937">
    <property type="component" value="Unassembled WGS sequence"/>
</dbReference>
<comment type="caution">
    <text evidence="1">The sequence shown here is derived from an EMBL/GenBank/DDBJ whole genome shotgun (WGS) entry which is preliminary data.</text>
</comment>
<dbReference type="EMBL" id="LDAU01000074">
    <property type="protein sequence ID" value="KRX08077.1"/>
    <property type="molecule type" value="Genomic_DNA"/>
</dbReference>
<organism evidence="1 2">
    <name type="scientific">Pseudocohnilembus persalinus</name>
    <name type="common">Ciliate</name>
    <dbReference type="NCBI Taxonomy" id="266149"/>
    <lineage>
        <taxon>Eukaryota</taxon>
        <taxon>Sar</taxon>
        <taxon>Alveolata</taxon>
        <taxon>Ciliophora</taxon>
        <taxon>Intramacronucleata</taxon>
        <taxon>Oligohymenophorea</taxon>
        <taxon>Scuticociliatia</taxon>
        <taxon>Philasterida</taxon>
        <taxon>Pseudocohnilembidae</taxon>
        <taxon>Pseudocohnilembus</taxon>
    </lineage>
</organism>
<name>A0A0V0R147_PSEPJ</name>
<evidence type="ECO:0000313" key="1">
    <source>
        <dbReference type="EMBL" id="KRX08077.1"/>
    </source>
</evidence>
<reference evidence="1 2" key="1">
    <citation type="journal article" date="2015" name="Sci. Rep.">
        <title>Genome of the facultative scuticociliatosis pathogen Pseudocohnilembus persalinus provides insight into its virulence through horizontal gene transfer.</title>
        <authorList>
            <person name="Xiong J."/>
            <person name="Wang G."/>
            <person name="Cheng J."/>
            <person name="Tian M."/>
            <person name="Pan X."/>
            <person name="Warren A."/>
            <person name="Jiang C."/>
            <person name="Yuan D."/>
            <person name="Miao W."/>
        </authorList>
    </citation>
    <scope>NUCLEOTIDE SEQUENCE [LARGE SCALE GENOMIC DNA]</scope>
    <source>
        <strain evidence="1">36N120E</strain>
    </source>
</reference>
<proteinExistence type="predicted"/>
<dbReference type="InParanoid" id="A0A0V0R147"/>
<keyword evidence="2" id="KW-1185">Reference proteome</keyword>
<accession>A0A0V0R147</accession>
<dbReference type="OrthoDB" id="292926at2759"/>